<dbReference type="InterPro" id="IPR008972">
    <property type="entry name" value="Cupredoxin"/>
</dbReference>
<evidence type="ECO:0000256" key="1">
    <source>
        <dbReference type="ARBA" id="ARBA00022448"/>
    </source>
</evidence>
<keyword evidence="3" id="KW-0249">Electron transport</keyword>
<feature type="transmembrane region" description="Helical" evidence="7">
    <location>
        <begin position="6"/>
        <end position="24"/>
    </location>
</feature>
<dbReference type="Proteomes" id="UP000504603">
    <property type="component" value="Unplaced"/>
</dbReference>
<keyword evidence="7" id="KW-0812">Transmembrane</keyword>
<dbReference type="OrthoDB" id="1933492at2759"/>
<dbReference type="GO" id="GO:0005886">
    <property type="term" value="C:plasma membrane"/>
    <property type="evidence" value="ECO:0007669"/>
    <property type="project" value="TreeGrafter"/>
</dbReference>
<dbReference type="InterPro" id="IPR003245">
    <property type="entry name" value="Phytocyanin_dom"/>
</dbReference>
<evidence type="ECO:0000256" key="2">
    <source>
        <dbReference type="ARBA" id="ARBA00022723"/>
    </source>
</evidence>
<keyword evidence="2" id="KW-0479">Metal-binding</keyword>
<keyword evidence="7" id="KW-0472">Membrane</keyword>
<keyword evidence="7" id="KW-1133">Transmembrane helix</keyword>
<evidence type="ECO:0000256" key="7">
    <source>
        <dbReference type="SAM" id="Phobius"/>
    </source>
</evidence>
<dbReference type="GO" id="GO:0046872">
    <property type="term" value="F:metal ion binding"/>
    <property type="evidence" value="ECO:0007669"/>
    <property type="project" value="UniProtKB-KW"/>
</dbReference>
<reference evidence="10" key="1">
    <citation type="submission" date="2025-08" db="UniProtKB">
        <authorList>
            <consortium name="RefSeq"/>
        </authorList>
    </citation>
    <scope>IDENTIFICATION</scope>
    <source>
        <strain evidence="10">OHB3-1</strain>
    </source>
</reference>
<dbReference type="InterPro" id="IPR041845">
    <property type="entry name" value="Mavicyanin"/>
</dbReference>
<keyword evidence="5" id="KW-0325">Glycoprotein</keyword>
<feature type="transmembrane region" description="Helical" evidence="7">
    <location>
        <begin position="163"/>
        <end position="182"/>
    </location>
</feature>
<keyword evidence="4" id="KW-0186">Copper</keyword>
<evidence type="ECO:0000259" key="8">
    <source>
        <dbReference type="PROSITE" id="PS51485"/>
    </source>
</evidence>
<dbReference type="KEGG" id="mcha:111025597"/>
<dbReference type="PANTHER" id="PTHR33021:SF356">
    <property type="entry name" value="MAVICYANIN"/>
    <property type="match status" value="1"/>
</dbReference>
<evidence type="ECO:0000313" key="9">
    <source>
        <dbReference type="Proteomes" id="UP000504603"/>
    </source>
</evidence>
<dbReference type="Gene3D" id="2.60.40.420">
    <property type="entry name" value="Cupredoxins - blue copper proteins"/>
    <property type="match status" value="1"/>
</dbReference>
<dbReference type="FunFam" id="2.60.40.420:FF:000003">
    <property type="entry name" value="Blue copper"/>
    <property type="match status" value="1"/>
</dbReference>
<dbReference type="InterPro" id="IPR039391">
    <property type="entry name" value="Phytocyanin-like"/>
</dbReference>
<dbReference type="PROSITE" id="PS51485">
    <property type="entry name" value="PHYTOCYANIN"/>
    <property type="match status" value="1"/>
</dbReference>
<feature type="compositionally biased region" description="Pro residues" evidence="6">
    <location>
        <begin position="136"/>
        <end position="151"/>
    </location>
</feature>
<organism evidence="9 10">
    <name type="scientific">Momordica charantia</name>
    <name type="common">Bitter gourd</name>
    <name type="synonym">Balsam pear</name>
    <dbReference type="NCBI Taxonomy" id="3673"/>
    <lineage>
        <taxon>Eukaryota</taxon>
        <taxon>Viridiplantae</taxon>
        <taxon>Streptophyta</taxon>
        <taxon>Embryophyta</taxon>
        <taxon>Tracheophyta</taxon>
        <taxon>Spermatophyta</taxon>
        <taxon>Magnoliopsida</taxon>
        <taxon>eudicotyledons</taxon>
        <taxon>Gunneridae</taxon>
        <taxon>Pentapetalae</taxon>
        <taxon>rosids</taxon>
        <taxon>fabids</taxon>
        <taxon>Cucurbitales</taxon>
        <taxon>Cucurbitaceae</taxon>
        <taxon>Momordiceae</taxon>
        <taxon>Momordica</taxon>
    </lineage>
</organism>
<dbReference type="CDD" id="cd11014">
    <property type="entry name" value="Mavicyanin"/>
    <property type="match status" value="1"/>
</dbReference>
<dbReference type="PANTHER" id="PTHR33021">
    <property type="entry name" value="BLUE COPPER PROTEIN"/>
    <property type="match status" value="1"/>
</dbReference>
<dbReference type="RefSeq" id="XP_022159180.1">
    <property type="nucleotide sequence ID" value="XM_022303488.1"/>
</dbReference>
<dbReference type="GO" id="GO:0009055">
    <property type="term" value="F:electron transfer activity"/>
    <property type="evidence" value="ECO:0007669"/>
    <property type="project" value="InterPro"/>
</dbReference>
<gene>
    <name evidence="10" type="primary">LOC111025597</name>
</gene>
<dbReference type="PROSITE" id="PS00196">
    <property type="entry name" value="COPPER_BLUE"/>
    <property type="match status" value="1"/>
</dbReference>
<feature type="region of interest" description="Disordered" evidence="6">
    <location>
        <begin position="130"/>
        <end position="156"/>
    </location>
</feature>
<keyword evidence="1" id="KW-0813">Transport</keyword>
<dbReference type="GeneID" id="111025597"/>
<accession>A0A6J1DXY6</accession>
<feature type="domain" description="Phytocyanin" evidence="8">
    <location>
        <begin position="23"/>
        <end position="124"/>
    </location>
</feature>
<evidence type="ECO:0000256" key="5">
    <source>
        <dbReference type="ARBA" id="ARBA00023180"/>
    </source>
</evidence>
<proteinExistence type="predicted"/>
<keyword evidence="9" id="KW-1185">Reference proteome</keyword>
<evidence type="ECO:0000313" key="10">
    <source>
        <dbReference type="RefSeq" id="XP_022159180.1"/>
    </source>
</evidence>
<evidence type="ECO:0000256" key="6">
    <source>
        <dbReference type="SAM" id="MobiDB-lite"/>
    </source>
</evidence>
<dbReference type="Pfam" id="PF02298">
    <property type="entry name" value="Cu_bind_like"/>
    <property type="match status" value="1"/>
</dbReference>
<dbReference type="AlphaFoldDB" id="A0A6J1DXY6"/>
<evidence type="ECO:0000256" key="3">
    <source>
        <dbReference type="ARBA" id="ARBA00022982"/>
    </source>
</evidence>
<evidence type="ECO:0000256" key="4">
    <source>
        <dbReference type="ARBA" id="ARBA00023008"/>
    </source>
</evidence>
<dbReference type="SUPFAM" id="SSF49503">
    <property type="entry name" value="Cupredoxins"/>
    <property type="match status" value="1"/>
</dbReference>
<dbReference type="InterPro" id="IPR028871">
    <property type="entry name" value="BlueCu_1_BS"/>
</dbReference>
<sequence>MVSWKMWWAMWIIGLFAVSVGAAVHKVGDSAGWTTLIPVDYAKWASSNNFHVGDSLLFSYNNKFHNVLQVNQQQYGSCNSSSPAASYNSGADSIALKRTGTFYFLCGFPGHCQEGQKVEIKVTRASSSAALALSPGPSPSPSPLPNGPAPTPSAASTRSPHHLPLLLLLLLPAFIVAFYHLFV</sequence>
<protein>
    <submittedName>
        <fullName evidence="10">Mavicyanin-like</fullName>
    </submittedName>
</protein>
<name>A0A6J1DXY6_MOMCH</name>